<keyword evidence="2 5" id="KW-0493">Microtubule</keyword>
<comment type="similarity">
    <text evidence="1 5">Belongs to the tubulin family.</text>
</comment>
<keyword evidence="8" id="KW-1185">Reference proteome</keyword>
<evidence type="ECO:0000256" key="2">
    <source>
        <dbReference type="ARBA" id="ARBA00022701"/>
    </source>
</evidence>
<dbReference type="PRINTS" id="PR01161">
    <property type="entry name" value="TUBULIN"/>
</dbReference>
<evidence type="ECO:0000313" key="8">
    <source>
        <dbReference type="Proteomes" id="UP000030750"/>
    </source>
</evidence>
<accession>U6LU58</accession>
<evidence type="ECO:0000256" key="3">
    <source>
        <dbReference type="ARBA" id="ARBA00022741"/>
    </source>
</evidence>
<dbReference type="AlphaFoldDB" id="U6LU58"/>
<dbReference type="OrthoDB" id="1662883at2759"/>
<dbReference type="InterPro" id="IPR017975">
    <property type="entry name" value="Tubulin_CS"/>
</dbReference>
<dbReference type="PANTHER" id="PTHR11588">
    <property type="entry name" value="TUBULIN"/>
    <property type="match status" value="1"/>
</dbReference>
<dbReference type="GO" id="GO:0005525">
    <property type="term" value="F:GTP binding"/>
    <property type="evidence" value="ECO:0007669"/>
    <property type="project" value="UniProtKB-UniRule"/>
</dbReference>
<evidence type="ECO:0000256" key="1">
    <source>
        <dbReference type="ARBA" id="ARBA00009636"/>
    </source>
</evidence>
<dbReference type="PRINTS" id="PR01519">
    <property type="entry name" value="EPSLNTUBULIN"/>
</dbReference>
<proteinExistence type="inferred from homology"/>
<organism evidence="7 8">
    <name type="scientific">Eimeria brunetti</name>
    <dbReference type="NCBI Taxonomy" id="51314"/>
    <lineage>
        <taxon>Eukaryota</taxon>
        <taxon>Sar</taxon>
        <taxon>Alveolata</taxon>
        <taxon>Apicomplexa</taxon>
        <taxon>Conoidasida</taxon>
        <taxon>Coccidia</taxon>
        <taxon>Eucoccidiorida</taxon>
        <taxon>Eimeriorina</taxon>
        <taxon>Eimeriidae</taxon>
        <taxon>Eimeria</taxon>
    </lineage>
</organism>
<evidence type="ECO:0000313" key="7">
    <source>
        <dbReference type="EMBL" id="CDJ53671.1"/>
    </source>
</evidence>
<reference evidence="7" key="2">
    <citation type="submission" date="2013-10" db="EMBL/GenBank/DDBJ databases">
        <authorList>
            <person name="Aslett M."/>
        </authorList>
    </citation>
    <scope>NUCLEOTIDE SEQUENCE [LARGE SCALE GENOMIC DNA]</scope>
    <source>
        <strain evidence="7">Houghton</strain>
    </source>
</reference>
<sequence length="236" mass="25488">MPREVITFQIGQCGNQIGSQLWEVLLKEHGLSGPNLVDASSAGAAATVGMHADIFDEGISSIFKLHTNSRLRTGEACIRDLKARAILIDMEEGVVNRLLRGPLRTLFDDTLLITDAFLFLHSLGGGTGSGLGSKCLEISPGETDDVITSPYNAALALQELRQYATCVLPLCNDSLTQRFSVSQRLDPSLPFAQANAVAAQMLAHLTRFVCWSMIGLAPSLDNSWGYHAEVFHCVEG</sequence>
<name>U6LU58_9EIME</name>
<dbReference type="InterPro" id="IPR000217">
    <property type="entry name" value="Tubulin"/>
</dbReference>
<dbReference type="SUPFAM" id="SSF52490">
    <property type="entry name" value="Tubulin nucleotide-binding domain-like"/>
    <property type="match status" value="1"/>
</dbReference>
<evidence type="ECO:0000259" key="6">
    <source>
        <dbReference type="SMART" id="SM00864"/>
    </source>
</evidence>
<dbReference type="InterPro" id="IPR003008">
    <property type="entry name" value="Tubulin_FtsZ_GTPase"/>
</dbReference>
<dbReference type="InterPro" id="IPR004057">
    <property type="entry name" value="Epsilon_tubulin"/>
</dbReference>
<dbReference type="GO" id="GO:0005874">
    <property type="term" value="C:microtubule"/>
    <property type="evidence" value="ECO:0007669"/>
    <property type="project" value="UniProtKB-KW"/>
</dbReference>
<dbReference type="EMBL" id="HG713385">
    <property type="protein sequence ID" value="CDJ53671.1"/>
    <property type="molecule type" value="Genomic_DNA"/>
</dbReference>
<gene>
    <name evidence="7" type="ORF">EBH_0008170</name>
</gene>
<evidence type="ECO:0000256" key="4">
    <source>
        <dbReference type="ARBA" id="ARBA00023134"/>
    </source>
</evidence>
<dbReference type="PROSITE" id="PS00227">
    <property type="entry name" value="TUBULIN"/>
    <property type="match status" value="1"/>
</dbReference>
<dbReference type="VEuPathDB" id="ToxoDB:EBH_0008170"/>
<reference evidence="7" key="1">
    <citation type="submission" date="2013-10" db="EMBL/GenBank/DDBJ databases">
        <title>Genomic analysis of the causative agents of coccidiosis in chickens.</title>
        <authorList>
            <person name="Reid A.J."/>
            <person name="Blake D."/>
            <person name="Billington K."/>
            <person name="Browne H."/>
            <person name="Dunn M."/>
            <person name="Hung S."/>
            <person name="Kawahara F."/>
            <person name="Miranda-Saavedra D."/>
            <person name="Mourier T."/>
            <person name="Nagra H."/>
            <person name="Otto T.D."/>
            <person name="Rawlings N."/>
            <person name="Sanchez A."/>
            <person name="Sanders M."/>
            <person name="Subramaniam C."/>
            <person name="Tay Y."/>
            <person name="Dear P."/>
            <person name="Doerig C."/>
            <person name="Gruber A."/>
            <person name="Parkinson J."/>
            <person name="Shirley M."/>
            <person name="Wan K.L."/>
            <person name="Berriman M."/>
            <person name="Tomley F."/>
            <person name="Pain A."/>
        </authorList>
    </citation>
    <scope>NUCLEOTIDE SEQUENCE [LARGE SCALE GENOMIC DNA]</scope>
    <source>
        <strain evidence="7">Houghton</strain>
    </source>
</reference>
<protein>
    <submittedName>
        <fullName evidence="7">Tubulin epsilon chain, putative</fullName>
    </submittedName>
</protein>
<dbReference type="InterPro" id="IPR036525">
    <property type="entry name" value="Tubulin/FtsZ_GTPase_sf"/>
</dbReference>
<dbReference type="SMART" id="SM00864">
    <property type="entry name" value="Tubulin"/>
    <property type="match status" value="1"/>
</dbReference>
<evidence type="ECO:0000256" key="5">
    <source>
        <dbReference type="RuleBase" id="RU000352"/>
    </source>
</evidence>
<keyword evidence="3 5" id="KW-0547">Nucleotide-binding</keyword>
<dbReference type="Pfam" id="PF00091">
    <property type="entry name" value="Tubulin"/>
    <property type="match status" value="1"/>
</dbReference>
<keyword evidence="4 5" id="KW-0342">GTP-binding</keyword>
<dbReference type="Proteomes" id="UP000030750">
    <property type="component" value="Unassembled WGS sequence"/>
</dbReference>
<dbReference type="GO" id="GO:0007017">
    <property type="term" value="P:microtubule-based process"/>
    <property type="evidence" value="ECO:0007669"/>
    <property type="project" value="InterPro"/>
</dbReference>
<dbReference type="Gene3D" id="3.40.50.1440">
    <property type="entry name" value="Tubulin/FtsZ, GTPase domain"/>
    <property type="match status" value="2"/>
</dbReference>
<feature type="domain" description="Tubulin/FtsZ GTPase" evidence="6">
    <location>
        <begin position="25"/>
        <end position="213"/>
    </location>
</feature>